<dbReference type="Proteomes" id="UP000324222">
    <property type="component" value="Unassembled WGS sequence"/>
</dbReference>
<dbReference type="AlphaFoldDB" id="A0A5B7D6U2"/>
<feature type="region of interest" description="Disordered" evidence="1">
    <location>
        <begin position="82"/>
        <end position="139"/>
    </location>
</feature>
<name>A0A5B7D6U2_PORTR</name>
<evidence type="ECO:0000256" key="1">
    <source>
        <dbReference type="SAM" id="MobiDB-lite"/>
    </source>
</evidence>
<feature type="compositionally biased region" description="Basic and acidic residues" evidence="1">
    <location>
        <begin position="9"/>
        <end position="28"/>
    </location>
</feature>
<gene>
    <name evidence="2" type="ORF">E2C01_009844</name>
</gene>
<feature type="region of interest" description="Disordered" evidence="1">
    <location>
        <begin position="1"/>
        <end position="33"/>
    </location>
</feature>
<comment type="caution">
    <text evidence="2">The sequence shown here is derived from an EMBL/GenBank/DDBJ whole genome shotgun (WGS) entry which is preliminary data.</text>
</comment>
<sequence length="189" mass="20884">MADSSLSPRSKDLERTSVSEPSGHEGARRVGVGGRFAAVDGVHEGSKRAPSHSVRDCEWTKDTIEIPDDEGVRVRVDPLMTGQRGETRALEAGQAPAPWDEGPLHWPANLRPGARAKVSPEITRESNMRRANTNTQYRETKRYRRAMGHFGHNLLEINLPEQKAAGGKGGRKRRQDGAPGHLPQINYRP</sequence>
<keyword evidence="3" id="KW-1185">Reference proteome</keyword>
<accession>A0A5B7D6U2</accession>
<evidence type="ECO:0000313" key="3">
    <source>
        <dbReference type="Proteomes" id="UP000324222"/>
    </source>
</evidence>
<feature type="region of interest" description="Disordered" evidence="1">
    <location>
        <begin position="154"/>
        <end position="189"/>
    </location>
</feature>
<reference evidence="2 3" key="1">
    <citation type="submission" date="2019-05" db="EMBL/GenBank/DDBJ databases">
        <title>Another draft genome of Portunus trituberculatus and its Hox gene families provides insights of decapod evolution.</title>
        <authorList>
            <person name="Jeong J.-H."/>
            <person name="Song I."/>
            <person name="Kim S."/>
            <person name="Choi T."/>
            <person name="Kim D."/>
            <person name="Ryu S."/>
            <person name="Kim W."/>
        </authorList>
    </citation>
    <scope>NUCLEOTIDE SEQUENCE [LARGE SCALE GENOMIC DNA]</scope>
    <source>
        <tissue evidence="2">Muscle</tissue>
    </source>
</reference>
<organism evidence="2 3">
    <name type="scientific">Portunus trituberculatus</name>
    <name type="common">Swimming crab</name>
    <name type="synonym">Neptunus trituberculatus</name>
    <dbReference type="NCBI Taxonomy" id="210409"/>
    <lineage>
        <taxon>Eukaryota</taxon>
        <taxon>Metazoa</taxon>
        <taxon>Ecdysozoa</taxon>
        <taxon>Arthropoda</taxon>
        <taxon>Crustacea</taxon>
        <taxon>Multicrustacea</taxon>
        <taxon>Malacostraca</taxon>
        <taxon>Eumalacostraca</taxon>
        <taxon>Eucarida</taxon>
        <taxon>Decapoda</taxon>
        <taxon>Pleocyemata</taxon>
        <taxon>Brachyura</taxon>
        <taxon>Eubrachyura</taxon>
        <taxon>Portunoidea</taxon>
        <taxon>Portunidae</taxon>
        <taxon>Portuninae</taxon>
        <taxon>Portunus</taxon>
    </lineage>
</organism>
<protein>
    <submittedName>
        <fullName evidence="2">Uncharacterized protein</fullName>
    </submittedName>
</protein>
<evidence type="ECO:0000313" key="2">
    <source>
        <dbReference type="EMBL" id="MPC16999.1"/>
    </source>
</evidence>
<dbReference type="EMBL" id="VSRR010000553">
    <property type="protein sequence ID" value="MPC16999.1"/>
    <property type="molecule type" value="Genomic_DNA"/>
</dbReference>
<proteinExistence type="predicted"/>